<gene>
    <name evidence="1" type="ORF">OEZ85_007493</name>
</gene>
<evidence type="ECO:0000313" key="1">
    <source>
        <dbReference type="EMBL" id="WIA08023.1"/>
    </source>
</evidence>
<accession>A0ABY8TG47</accession>
<evidence type="ECO:0000313" key="2">
    <source>
        <dbReference type="Proteomes" id="UP001244341"/>
    </source>
</evidence>
<organism evidence="1 2">
    <name type="scientific">Tetradesmus obliquus</name>
    <name type="common">Green alga</name>
    <name type="synonym">Acutodesmus obliquus</name>
    <dbReference type="NCBI Taxonomy" id="3088"/>
    <lineage>
        <taxon>Eukaryota</taxon>
        <taxon>Viridiplantae</taxon>
        <taxon>Chlorophyta</taxon>
        <taxon>core chlorophytes</taxon>
        <taxon>Chlorophyceae</taxon>
        <taxon>CS clade</taxon>
        <taxon>Sphaeropleales</taxon>
        <taxon>Scenedesmaceae</taxon>
        <taxon>Tetradesmus</taxon>
    </lineage>
</organism>
<proteinExistence type="predicted"/>
<name>A0ABY8TG47_TETOB</name>
<reference evidence="1 2" key="1">
    <citation type="submission" date="2023-05" db="EMBL/GenBank/DDBJ databases">
        <title>A 100% complete, gapless, phased diploid assembly of the Scenedesmus obliquus UTEX 3031 genome.</title>
        <authorList>
            <person name="Biondi T.C."/>
            <person name="Hanschen E.R."/>
            <person name="Kwon T."/>
            <person name="Eng W."/>
            <person name="Kruse C.P.S."/>
            <person name="Koehler S.I."/>
            <person name="Kunde Y."/>
            <person name="Gleasner C.D."/>
            <person name="You Mak K.T."/>
            <person name="Polle J."/>
            <person name="Hovde B.T."/>
            <person name="Starkenburg S.R."/>
        </authorList>
    </citation>
    <scope>NUCLEOTIDE SEQUENCE [LARGE SCALE GENOMIC DNA]</scope>
    <source>
        <strain evidence="1 2">DOE0152z</strain>
    </source>
</reference>
<dbReference type="Proteomes" id="UP001244341">
    <property type="component" value="Chromosome 1b"/>
</dbReference>
<dbReference type="EMBL" id="CP126208">
    <property type="protein sequence ID" value="WIA08023.1"/>
    <property type="molecule type" value="Genomic_DNA"/>
</dbReference>
<sequence>MRGLGLSMLTLWVCFKGILDFLNNQLHGTPVLHQFAALLLPVARLAWVLVEAAAAAAAAAAAGGSSRRAPAGVLAAAVMPTPRKVEHVRSFAAEFGQYAVSLMAADSPIACSSPARLLRQEAIG</sequence>
<protein>
    <submittedName>
        <fullName evidence="1">Uncharacterized protein</fullName>
    </submittedName>
</protein>
<keyword evidence="2" id="KW-1185">Reference proteome</keyword>